<accession>A0A0N7JVN5</accession>
<evidence type="ECO:0000259" key="1">
    <source>
        <dbReference type="Pfam" id="PF00144"/>
    </source>
</evidence>
<dbReference type="Pfam" id="PF11954">
    <property type="entry name" value="DUF3471"/>
    <property type="match status" value="1"/>
</dbReference>
<dbReference type="RefSeq" id="WP_035995501.1">
    <property type="nucleotide sequence ID" value="NZ_CP012748.1"/>
</dbReference>
<dbReference type="Pfam" id="PF00144">
    <property type="entry name" value="Beta-lactamase"/>
    <property type="match status" value="1"/>
</dbReference>
<evidence type="ECO:0000313" key="3">
    <source>
        <dbReference type="EMBL" id="ALL69709.1"/>
    </source>
</evidence>
<name>A0A0N7JVN5_9BURK</name>
<reference evidence="3 4" key="1">
    <citation type="journal article" date="2014" name="Genome Announc.">
        <title>Draft Genome Sequence of the Haloacid-Degrading Burkholderia caribensis Strain MBA4.</title>
        <authorList>
            <person name="Pan Y."/>
            <person name="Kong K.F."/>
            <person name="Tsang J.S."/>
        </authorList>
    </citation>
    <scope>NUCLEOTIDE SEQUENCE [LARGE SCALE GENOMIC DNA]</scope>
    <source>
        <strain evidence="3 4">MBA4</strain>
        <plasmid evidence="4">Plasmid</plasmid>
    </source>
</reference>
<geneLocation type="plasmid" evidence="4"/>
<evidence type="ECO:0000313" key="4">
    <source>
        <dbReference type="Proteomes" id="UP000019146"/>
    </source>
</evidence>
<evidence type="ECO:0000259" key="2">
    <source>
        <dbReference type="Pfam" id="PF11954"/>
    </source>
</evidence>
<dbReference type="Gene3D" id="2.40.128.600">
    <property type="match status" value="1"/>
</dbReference>
<protein>
    <submittedName>
        <fullName evidence="3">Beta-lactamase</fullName>
    </submittedName>
</protein>
<dbReference type="InterPro" id="IPR021860">
    <property type="entry name" value="Peptidase_S12_Pab87-rel_C"/>
</dbReference>
<sequence>MTPLERLEGFDDHVASLLQQWNAPAVGVAVVVDDTPVLTRGYGFRDYDKRLRFDASTLFPIASNTKLFVALAAGMLVDEGKLTFDKPLGQHLPDLRFHDDILTRSVTLRDLLAHRTGITRHDMMTFGAGATSKDIFDRLHLMKPSAGLRETFIYNNVMYYAVAHVIERLGGMSWTELVRERMLEPAGMRDTSFLYSALLDQPNLAVGYTEYRDRRELRKLETKRKNDLPWPSGSMVSTLGDMSRWLSLLVNDGKVDDRQVISQTLLRETMAPAIPLPNLAPELHGWWESLNGAYGLGRQTEVYRGHLLASHGGDIRGFHSKVSVMPKERIGVSVFVIGDHCAALRDVVHYQLYERLLGLEPTPWNERLFGLLEPARQAMSQARNSRYDDRIEDTKPSHPLEDYAGNFAHEAYGTIAIAFENGHLRLKFRDQDLPLAHYHYDRFDAEADDPEDDARWRINFQATHEGDIDRFVTKIVENEVVFVRKEFAHAPALLQRFSGAYETAAGVGVEVFLRNDGTLWLRVPGQRDERFIAARDRVFRMASAPGSTFGFIERDEQIVSLDQMTGAGRFILRKV</sequence>
<keyword evidence="3" id="KW-0614">Plasmid</keyword>
<dbReference type="InterPro" id="IPR012338">
    <property type="entry name" value="Beta-lactam/transpept-like"/>
</dbReference>
<dbReference type="InterPro" id="IPR001466">
    <property type="entry name" value="Beta-lactam-related"/>
</dbReference>
<dbReference type="PANTHER" id="PTHR46825:SF15">
    <property type="entry name" value="BETA-LACTAMASE-RELATED DOMAIN-CONTAINING PROTEIN"/>
    <property type="match status" value="1"/>
</dbReference>
<dbReference type="AlphaFoldDB" id="A0A0N7JVN5"/>
<feature type="domain" description="Peptidase S12 Pab87-related C-terminal" evidence="2">
    <location>
        <begin position="390"/>
        <end position="474"/>
    </location>
</feature>
<dbReference type="InterPro" id="IPR050491">
    <property type="entry name" value="AmpC-like"/>
</dbReference>
<dbReference type="SUPFAM" id="SSF56601">
    <property type="entry name" value="beta-lactamase/transpeptidase-like"/>
    <property type="match status" value="1"/>
</dbReference>
<feature type="domain" description="Beta-lactamase-related" evidence="1">
    <location>
        <begin position="10"/>
        <end position="339"/>
    </location>
</feature>
<gene>
    <name evidence="3" type="ORF">K788_0006215</name>
</gene>
<dbReference type="EMBL" id="CP012748">
    <property type="protein sequence ID" value="ALL69709.1"/>
    <property type="molecule type" value="Genomic_DNA"/>
</dbReference>
<dbReference type="PANTHER" id="PTHR46825">
    <property type="entry name" value="D-ALANYL-D-ALANINE-CARBOXYPEPTIDASE/ENDOPEPTIDASE AMPH"/>
    <property type="match status" value="1"/>
</dbReference>
<dbReference type="Gene3D" id="3.40.710.10">
    <property type="entry name" value="DD-peptidase/beta-lactamase superfamily"/>
    <property type="match status" value="1"/>
</dbReference>
<dbReference type="GeneID" id="69973249"/>
<organism evidence="3 4">
    <name type="scientific">Paraburkholderia caribensis MBA4</name>
    <dbReference type="NCBI Taxonomy" id="1323664"/>
    <lineage>
        <taxon>Bacteria</taxon>
        <taxon>Pseudomonadati</taxon>
        <taxon>Pseudomonadota</taxon>
        <taxon>Betaproteobacteria</taxon>
        <taxon>Burkholderiales</taxon>
        <taxon>Burkholderiaceae</taxon>
        <taxon>Paraburkholderia</taxon>
    </lineage>
</organism>
<proteinExistence type="predicted"/>
<dbReference type="Proteomes" id="UP000019146">
    <property type="component" value="Plasmid unnamed"/>
</dbReference>
<dbReference type="KEGG" id="bcai:K788_0006215"/>